<dbReference type="Proteomes" id="UP000631114">
    <property type="component" value="Unassembled WGS sequence"/>
</dbReference>
<evidence type="ECO:0000313" key="2">
    <source>
        <dbReference type="Proteomes" id="UP000631114"/>
    </source>
</evidence>
<comment type="caution">
    <text evidence="1">The sequence shown here is derived from an EMBL/GenBank/DDBJ whole genome shotgun (WGS) entry which is preliminary data.</text>
</comment>
<name>A0A835IK97_9MAGN</name>
<dbReference type="AlphaFoldDB" id="A0A835IK97"/>
<sequence length="216" mass="25045">MFHYLPPTNRPEARIVICRLFKGLCTGVVTSRKDQHQYWANKGEPYSYVFVQGISEGAFQSFHVGRKSKGKNSAPLLTRERATPGRPTTFEYGVSKKELLKACFSREWLLMKRNSFVYIFKMMQPNTKDGWVCEFNALHHLLRTSHQPHLFQDNRKLATKKNLHSEPVDLSIRNNLKSQKSDIYHSGSLQLGKSVSRSDEALHETTEYRRLLEETI</sequence>
<gene>
    <name evidence="1" type="ORF">IFM89_039086</name>
</gene>
<dbReference type="EMBL" id="JADFTS010000003">
    <property type="protein sequence ID" value="KAF9617867.1"/>
    <property type="molecule type" value="Genomic_DNA"/>
</dbReference>
<accession>A0A835IK97</accession>
<dbReference type="PANTHER" id="PTHR48040">
    <property type="entry name" value="PLEIOTROPIC DRUG RESISTANCE PROTEIN 1-LIKE ISOFORM X1"/>
    <property type="match status" value="1"/>
</dbReference>
<reference evidence="1 2" key="1">
    <citation type="submission" date="2020-10" db="EMBL/GenBank/DDBJ databases">
        <title>The Coptis chinensis genome and diversification of protoberbering-type alkaloids.</title>
        <authorList>
            <person name="Wang B."/>
            <person name="Shu S."/>
            <person name="Song C."/>
            <person name="Liu Y."/>
        </authorList>
    </citation>
    <scope>NUCLEOTIDE SEQUENCE [LARGE SCALE GENOMIC DNA]</scope>
    <source>
        <strain evidence="1">HL-2020</strain>
        <tissue evidence="1">Leaf</tissue>
    </source>
</reference>
<evidence type="ECO:0000313" key="1">
    <source>
        <dbReference type="EMBL" id="KAF9617867.1"/>
    </source>
</evidence>
<proteinExistence type="predicted"/>
<dbReference type="PANTHER" id="PTHR48040:SF35">
    <property type="entry name" value="ABC TRANSPORTER G FAMILY MEMBER 39-LIKE"/>
    <property type="match status" value="1"/>
</dbReference>
<keyword evidence="2" id="KW-1185">Reference proteome</keyword>
<protein>
    <submittedName>
        <fullName evidence="1">Uncharacterized protein</fullName>
    </submittedName>
</protein>
<organism evidence="1 2">
    <name type="scientific">Coptis chinensis</name>
    <dbReference type="NCBI Taxonomy" id="261450"/>
    <lineage>
        <taxon>Eukaryota</taxon>
        <taxon>Viridiplantae</taxon>
        <taxon>Streptophyta</taxon>
        <taxon>Embryophyta</taxon>
        <taxon>Tracheophyta</taxon>
        <taxon>Spermatophyta</taxon>
        <taxon>Magnoliopsida</taxon>
        <taxon>Ranunculales</taxon>
        <taxon>Ranunculaceae</taxon>
        <taxon>Coptidoideae</taxon>
        <taxon>Coptis</taxon>
    </lineage>
</organism>